<proteinExistence type="predicted"/>
<reference evidence="2 3" key="1">
    <citation type="submission" date="2019-04" db="EMBL/GenBank/DDBJ databases">
        <authorList>
            <person name="Jiang L."/>
        </authorList>
    </citation>
    <scope>NUCLEOTIDE SEQUENCE [LARGE SCALE GENOMIC DNA]</scope>
    <source>
        <strain evidence="2 3">YIM 131853</strain>
    </source>
</reference>
<dbReference type="InterPro" id="IPR013154">
    <property type="entry name" value="ADH-like_N"/>
</dbReference>
<dbReference type="InterPro" id="IPR051397">
    <property type="entry name" value="Zn-ADH-like_protein"/>
</dbReference>
<dbReference type="SUPFAM" id="SSF51735">
    <property type="entry name" value="NAD(P)-binding Rossmann-fold domains"/>
    <property type="match status" value="1"/>
</dbReference>
<dbReference type="NCBIfam" id="TIGR02823">
    <property type="entry name" value="oxido_YhdH"/>
    <property type="match status" value="1"/>
</dbReference>
<dbReference type="InterPro" id="IPR013149">
    <property type="entry name" value="ADH-like_C"/>
</dbReference>
<dbReference type="SMART" id="SM00829">
    <property type="entry name" value="PKS_ER"/>
    <property type="match status" value="1"/>
</dbReference>
<dbReference type="RefSeq" id="WP_136427754.1">
    <property type="nucleotide sequence ID" value="NZ_SSSM01000005.1"/>
</dbReference>
<evidence type="ECO:0000313" key="3">
    <source>
        <dbReference type="Proteomes" id="UP000309133"/>
    </source>
</evidence>
<accession>A0A4S4FHW9</accession>
<dbReference type="Proteomes" id="UP000309133">
    <property type="component" value="Unassembled WGS sequence"/>
</dbReference>
<name>A0A4S4FHW9_9MICO</name>
<dbReference type="Pfam" id="PF08240">
    <property type="entry name" value="ADH_N"/>
    <property type="match status" value="1"/>
</dbReference>
<organism evidence="2 3">
    <name type="scientific">Naasia lichenicola</name>
    <dbReference type="NCBI Taxonomy" id="2565933"/>
    <lineage>
        <taxon>Bacteria</taxon>
        <taxon>Bacillati</taxon>
        <taxon>Actinomycetota</taxon>
        <taxon>Actinomycetes</taxon>
        <taxon>Micrococcales</taxon>
        <taxon>Microbacteriaceae</taxon>
        <taxon>Naasia</taxon>
    </lineage>
</organism>
<dbReference type="PANTHER" id="PTHR43677">
    <property type="entry name" value="SHORT-CHAIN DEHYDROGENASE/REDUCTASE"/>
    <property type="match status" value="1"/>
</dbReference>
<gene>
    <name evidence="2" type="ORF">E6C64_11995</name>
</gene>
<dbReference type="Gene3D" id="3.40.50.720">
    <property type="entry name" value="NAD(P)-binding Rossmann-like Domain"/>
    <property type="match status" value="1"/>
</dbReference>
<dbReference type="PANTHER" id="PTHR43677:SF1">
    <property type="entry name" value="ACRYLYL-COA REDUCTASE ACUI-RELATED"/>
    <property type="match status" value="1"/>
</dbReference>
<dbReference type="Gene3D" id="3.90.180.10">
    <property type="entry name" value="Medium-chain alcohol dehydrogenases, catalytic domain"/>
    <property type="match status" value="1"/>
</dbReference>
<dbReference type="Pfam" id="PF00107">
    <property type="entry name" value="ADH_zinc_N"/>
    <property type="match status" value="1"/>
</dbReference>
<evidence type="ECO:0000313" key="2">
    <source>
        <dbReference type="EMBL" id="THG29424.1"/>
    </source>
</evidence>
<dbReference type="CDD" id="cd08288">
    <property type="entry name" value="MDR_yhdh"/>
    <property type="match status" value="1"/>
</dbReference>
<comment type="caution">
    <text evidence="2">The sequence shown here is derived from an EMBL/GenBank/DDBJ whole genome shotgun (WGS) entry which is preliminary data.</text>
</comment>
<feature type="domain" description="Enoyl reductase (ER)" evidence="1">
    <location>
        <begin position="21"/>
        <end position="333"/>
    </location>
</feature>
<dbReference type="InterPro" id="IPR036291">
    <property type="entry name" value="NAD(P)-bd_dom_sf"/>
</dbReference>
<dbReference type="SUPFAM" id="SSF50129">
    <property type="entry name" value="GroES-like"/>
    <property type="match status" value="1"/>
</dbReference>
<dbReference type="GO" id="GO:0043957">
    <property type="term" value="F:acryloyl-CoA reductase (NADPH) activity"/>
    <property type="evidence" value="ECO:0007669"/>
    <property type="project" value="TreeGrafter"/>
</dbReference>
<sequence>MSTRTDSGSHRAIVVRSAHDGAVAAIEQREAPQAGLGELVLDVQHSSVNFKDALAMSGRPGVLRSHPMVPGIDAVGTVVNSDDPHWPSGQTVILNGAGIGERADGGLAERVVVPADSAVRLPSGWSTRSAAAVGTAGFTAALSVLALRRDVSADAGDVLVTGAAGGVGSFAIRLLSSLGYRVVASTGRPDDQGDRLRELGAADVIHRGELSDSGGKPMQKARWAGAVDSVGSTTLVSVLAQTSYGGVVTACGLAQGPDLPGTVLPFILRGVSLLGINSVDAPHEKRAEAWQLIADTLDEAAVTSIAPQTIGLEEAIGLAPDVLAGKVAGRVVVDVAR</sequence>
<evidence type="ECO:0000259" key="1">
    <source>
        <dbReference type="SMART" id="SM00829"/>
    </source>
</evidence>
<dbReference type="AlphaFoldDB" id="A0A4S4FHW9"/>
<dbReference type="EMBL" id="SSSM01000005">
    <property type="protein sequence ID" value="THG29424.1"/>
    <property type="molecule type" value="Genomic_DNA"/>
</dbReference>
<keyword evidence="3" id="KW-1185">Reference proteome</keyword>
<dbReference type="InterPro" id="IPR011032">
    <property type="entry name" value="GroES-like_sf"/>
</dbReference>
<dbReference type="InterPro" id="IPR020843">
    <property type="entry name" value="ER"/>
</dbReference>
<dbReference type="OrthoDB" id="9782155at2"/>
<dbReference type="InterPro" id="IPR014188">
    <property type="entry name" value="Acrylyl-CoA_reductase_AcuI"/>
</dbReference>
<protein>
    <submittedName>
        <fullName evidence="2">Oxidoreductase</fullName>
    </submittedName>
</protein>